<dbReference type="Proteomes" id="UP000318509">
    <property type="component" value="Unassembled WGS sequence"/>
</dbReference>
<keyword evidence="10" id="KW-0234">DNA repair</keyword>
<evidence type="ECO:0000313" key="19">
    <source>
        <dbReference type="Proteomes" id="UP000318509"/>
    </source>
</evidence>
<comment type="cofactor">
    <cofactor evidence="2">
        <name>Zn(2+)</name>
        <dbReference type="ChEBI" id="CHEBI:29105"/>
    </cofactor>
</comment>
<dbReference type="InterPro" id="IPR035937">
    <property type="entry name" value="FPG_N"/>
</dbReference>
<evidence type="ECO:0000313" key="18">
    <source>
        <dbReference type="EMBL" id="TMI89712.1"/>
    </source>
</evidence>
<dbReference type="InterPro" id="IPR015887">
    <property type="entry name" value="DNA_glyclase_Znf_dom_DNA_BS"/>
</dbReference>
<dbReference type="CDD" id="cd08966">
    <property type="entry name" value="EcFpg-like_N"/>
    <property type="match status" value="1"/>
</dbReference>
<dbReference type="PROSITE" id="PS51066">
    <property type="entry name" value="ZF_FPG_2"/>
    <property type="match status" value="1"/>
</dbReference>
<evidence type="ECO:0000256" key="11">
    <source>
        <dbReference type="ARBA" id="ARBA00023239"/>
    </source>
</evidence>
<keyword evidence="5" id="KW-0227">DNA damage</keyword>
<dbReference type="Pfam" id="PF06827">
    <property type="entry name" value="zf-FPG_IleRS"/>
    <property type="match status" value="1"/>
</dbReference>
<evidence type="ECO:0000256" key="4">
    <source>
        <dbReference type="ARBA" id="ARBA00022723"/>
    </source>
</evidence>
<dbReference type="InterPro" id="IPR000214">
    <property type="entry name" value="Znf_DNA_glyclase/AP_lyase"/>
</dbReference>
<dbReference type="Gene3D" id="1.10.8.50">
    <property type="match status" value="1"/>
</dbReference>
<dbReference type="GO" id="GO:0008534">
    <property type="term" value="F:oxidized purine nucleobase lesion DNA N-glycosylase activity"/>
    <property type="evidence" value="ECO:0007669"/>
    <property type="project" value="UniProtKB-EC"/>
</dbReference>
<evidence type="ECO:0000256" key="9">
    <source>
        <dbReference type="ARBA" id="ARBA00023125"/>
    </source>
</evidence>
<dbReference type="InterPro" id="IPR010663">
    <property type="entry name" value="Znf_FPG/IleRS"/>
</dbReference>
<dbReference type="SUPFAM" id="SSF81624">
    <property type="entry name" value="N-terminal domain of MutM-like DNA repair proteins"/>
    <property type="match status" value="1"/>
</dbReference>
<feature type="domain" description="Formamidopyrimidine-DNA glycosylase catalytic" evidence="17">
    <location>
        <begin position="2"/>
        <end position="128"/>
    </location>
</feature>
<proteinExistence type="inferred from homology"/>
<dbReference type="EMBL" id="VBAK01000119">
    <property type="protein sequence ID" value="TMI89712.1"/>
    <property type="molecule type" value="Genomic_DNA"/>
</dbReference>
<comment type="catalytic activity">
    <reaction evidence="14">
        <text>2'-deoxyribonucleotide-(2'-deoxyribose 5'-phosphate)-2'-deoxyribonucleotide-DNA = a 3'-end 2'-deoxyribonucleotide-(2,3-dehydro-2,3-deoxyribose 5'-phosphate)-DNA + a 5'-end 5'-phospho-2'-deoxyribonucleoside-DNA + H(+)</text>
        <dbReference type="Rhea" id="RHEA:66592"/>
        <dbReference type="Rhea" id="RHEA-COMP:13180"/>
        <dbReference type="Rhea" id="RHEA-COMP:16897"/>
        <dbReference type="Rhea" id="RHEA-COMP:17067"/>
        <dbReference type="ChEBI" id="CHEBI:15378"/>
        <dbReference type="ChEBI" id="CHEBI:136412"/>
        <dbReference type="ChEBI" id="CHEBI:157695"/>
        <dbReference type="ChEBI" id="CHEBI:167181"/>
        <dbReference type="EC" id="4.2.99.18"/>
    </reaction>
</comment>
<keyword evidence="7" id="KW-0378">Hydrolase</keyword>
<reference evidence="18 19" key="1">
    <citation type="journal article" date="2019" name="Nat. Microbiol.">
        <title>Mediterranean grassland soil C-N compound turnover is dependent on rainfall and depth, and is mediated by genomically divergent microorganisms.</title>
        <authorList>
            <person name="Diamond S."/>
            <person name="Andeer P.F."/>
            <person name="Li Z."/>
            <person name="Crits-Christoph A."/>
            <person name="Burstein D."/>
            <person name="Anantharaman K."/>
            <person name="Lane K.R."/>
            <person name="Thomas B.C."/>
            <person name="Pan C."/>
            <person name="Northen T.R."/>
            <person name="Banfield J.F."/>
        </authorList>
    </citation>
    <scope>NUCLEOTIDE SEQUENCE [LARGE SCALE GENOMIC DNA]</scope>
    <source>
        <strain evidence="18">NP_3</strain>
    </source>
</reference>
<dbReference type="Pfam" id="PF01149">
    <property type="entry name" value="Fapy_DNA_glyco"/>
    <property type="match status" value="1"/>
</dbReference>
<accession>A0A537K2K3</accession>
<comment type="caution">
    <text evidence="18">The sequence shown here is derived from an EMBL/GenBank/DDBJ whole genome shotgun (WGS) entry which is preliminary data.</text>
</comment>
<keyword evidence="12" id="KW-0511">Multifunctional enzyme</keyword>
<keyword evidence="6 15" id="KW-0863">Zinc-finger</keyword>
<evidence type="ECO:0000256" key="14">
    <source>
        <dbReference type="ARBA" id="ARBA00044632"/>
    </source>
</evidence>
<dbReference type="PROSITE" id="PS01242">
    <property type="entry name" value="ZF_FPG_1"/>
    <property type="match status" value="1"/>
</dbReference>
<comment type="similarity">
    <text evidence="3">Belongs to the FPG family.</text>
</comment>
<keyword evidence="11" id="KW-0456">Lyase</keyword>
<dbReference type="AlphaFoldDB" id="A0A537K2K3"/>
<evidence type="ECO:0000256" key="13">
    <source>
        <dbReference type="ARBA" id="ARBA00023295"/>
    </source>
</evidence>
<evidence type="ECO:0000256" key="2">
    <source>
        <dbReference type="ARBA" id="ARBA00001947"/>
    </source>
</evidence>
<dbReference type="SMART" id="SM01232">
    <property type="entry name" value="H2TH"/>
    <property type="match status" value="1"/>
</dbReference>
<evidence type="ECO:0000256" key="5">
    <source>
        <dbReference type="ARBA" id="ARBA00022763"/>
    </source>
</evidence>
<dbReference type="GO" id="GO:0003684">
    <property type="term" value="F:damaged DNA binding"/>
    <property type="evidence" value="ECO:0007669"/>
    <property type="project" value="InterPro"/>
</dbReference>
<evidence type="ECO:0000256" key="8">
    <source>
        <dbReference type="ARBA" id="ARBA00022833"/>
    </source>
</evidence>
<protein>
    <submittedName>
        <fullName evidence="18">Uncharacterized protein</fullName>
    </submittedName>
</protein>
<dbReference type="PROSITE" id="PS51068">
    <property type="entry name" value="FPG_CAT"/>
    <property type="match status" value="1"/>
</dbReference>
<dbReference type="InterPro" id="IPR012319">
    <property type="entry name" value="FPG_cat"/>
</dbReference>
<organism evidence="18 19">
    <name type="scientific">Candidatus Segetimicrobium genomatis</name>
    <dbReference type="NCBI Taxonomy" id="2569760"/>
    <lineage>
        <taxon>Bacteria</taxon>
        <taxon>Bacillati</taxon>
        <taxon>Candidatus Sysuimicrobiota</taxon>
        <taxon>Candidatus Sysuimicrobiia</taxon>
        <taxon>Candidatus Sysuimicrobiales</taxon>
        <taxon>Candidatus Segetimicrobiaceae</taxon>
        <taxon>Candidatus Segetimicrobium</taxon>
    </lineage>
</organism>
<feature type="domain" description="FPG-type" evidence="16">
    <location>
        <begin position="244"/>
        <end position="278"/>
    </location>
</feature>
<sequence>MPELPEVETARRSLHRAVVGRTIARVAVLRPAAVRSHTADGFARALRGAAITDVLRRGKALWFVLGRRVLVFHYMLWGVIRHRPAAAKGGARAAGSRGGNAAAPPGASLVLSLDDGSTLEFRDLQLSRFALLRAGAKDADQPEAIEPLAPTTTLQVFRRALGQTGRIKAALSDQDRIAGIGNLWAHEILFEAGLRPDRPASGLSVTEMRALYRKTRQVLRNAVEAGGEPDFQDVFGQRGRYRLMVYGRAGQACRVCGARIRGGRLGGRPTFFCPACQR</sequence>
<dbReference type="Gene3D" id="3.20.190.10">
    <property type="entry name" value="MutM-like, N-terminal"/>
    <property type="match status" value="1"/>
</dbReference>
<dbReference type="Pfam" id="PF06831">
    <property type="entry name" value="H2TH"/>
    <property type="match status" value="1"/>
</dbReference>
<dbReference type="InterPro" id="IPR010979">
    <property type="entry name" value="Ribosomal_uS13-like_H2TH"/>
</dbReference>
<evidence type="ECO:0000256" key="1">
    <source>
        <dbReference type="ARBA" id="ARBA00001668"/>
    </source>
</evidence>
<dbReference type="GO" id="GO:0008270">
    <property type="term" value="F:zinc ion binding"/>
    <property type="evidence" value="ECO:0007669"/>
    <property type="project" value="UniProtKB-KW"/>
</dbReference>
<evidence type="ECO:0000256" key="3">
    <source>
        <dbReference type="ARBA" id="ARBA00009409"/>
    </source>
</evidence>
<dbReference type="SUPFAM" id="SSF46946">
    <property type="entry name" value="S13-like H2TH domain"/>
    <property type="match status" value="1"/>
</dbReference>
<dbReference type="GO" id="GO:0140078">
    <property type="term" value="F:class I DNA-(apurinic or apyrimidinic site) endonuclease activity"/>
    <property type="evidence" value="ECO:0007669"/>
    <property type="project" value="UniProtKB-EC"/>
</dbReference>
<evidence type="ECO:0000256" key="6">
    <source>
        <dbReference type="ARBA" id="ARBA00022771"/>
    </source>
</evidence>
<evidence type="ECO:0000256" key="7">
    <source>
        <dbReference type="ARBA" id="ARBA00022801"/>
    </source>
</evidence>
<keyword evidence="4" id="KW-0479">Metal-binding</keyword>
<dbReference type="PANTHER" id="PTHR22993:SF9">
    <property type="entry name" value="FORMAMIDOPYRIMIDINE-DNA GLYCOSYLASE"/>
    <property type="match status" value="1"/>
</dbReference>
<dbReference type="SUPFAM" id="SSF57716">
    <property type="entry name" value="Glucocorticoid receptor-like (DNA-binding domain)"/>
    <property type="match status" value="1"/>
</dbReference>
<gene>
    <name evidence="18" type="ORF">E6H00_08960</name>
</gene>
<evidence type="ECO:0000259" key="17">
    <source>
        <dbReference type="PROSITE" id="PS51068"/>
    </source>
</evidence>
<evidence type="ECO:0000256" key="10">
    <source>
        <dbReference type="ARBA" id="ARBA00023204"/>
    </source>
</evidence>
<dbReference type="SMART" id="SM00898">
    <property type="entry name" value="Fapy_DNA_glyco"/>
    <property type="match status" value="1"/>
</dbReference>
<dbReference type="PANTHER" id="PTHR22993">
    <property type="entry name" value="FORMAMIDOPYRIMIDINE-DNA GLYCOSYLASE"/>
    <property type="match status" value="1"/>
</dbReference>
<keyword evidence="8" id="KW-0862">Zinc</keyword>
<keyword evidence="9" id="KW-0238">DNA-binding</keyword>
<evidence type="ECO:0000256" key="12">
    <source>
        <dbReference type="ARBA" id="ARBA00023268"/>
    </source>
</evidence>
<dbReference type="InterPro" id="IPR015886">
    <property type="entry name" value="H2TH_FPG"/>
</dbReference>
<comment type="catalytic activity">
    <reaction evidence="1">
        <text>Hydrolysis of DNA containing ring-opened 7-methylguanine residues, releasing 2,6-diamino-4-hydroxy-5-(N-methyl)formamidopyrimidine.</text>
        <dbReference type="EC" id="3.2.2.23"/>
    </reaction>
</comment>
<dbReference type="GO" id="GO:0006284">
    <property type="term" value="P:base-excision repair"/>
    <property type="evidence" value="ECO:0007669"/>
    <property type="project" value="InterPro"/>
</dbReference>
<evidence type="ECO:0000259" key="16">
    <source>
        <dbReference type="PROSITE" id="PS51066"/>
    </source>
</evidence>
<keyword evidence="13" id="KW-0326">Glycosidase</keyword>
<name>A0A537K2K3_9BACT</name>
<evidence type="ECO:0000256" key="15">
    <source>
        <dbReference type="PROSITE-ProRule" id="PRU00391"/>
    </source>
</evidence>